<comment type="caution">
    <text evidence="7">The sequence shown here is derived from an EMBL/GenBank/DDBJ whole genome shotgun (WGS) entry which is preliminary data.</text>
</comment>
<proteinExistence type="predicted"/>
<evidence type="ECO:0000256" key="3">
    <source>
        <dbReference type="ARBA" id="ARBA00023125"/>
    </source>
</evidence>
<evidence type="ECO:0000256" key="1">
    <source>
        <dbReference type="ARBA" id="ARBA00022491"/>
    </source>
</evidence>
<dbReference type="InterPro" id="IPR050109">
    <property type="entry name" value="HTH-type_TetR-like_transc_reg"/>
</dbReference>
<keyword evidence="8" id="KW-1185">Reference proteome</keyword>
<dbReference type="RefSeq" id="WP_377360987.1">
    <property type="nucleotide sequence ID" value="NZ_JBHTCM010000028.1"/>
</dbReference>
<name>A0ABW2L177_9PROT</name>
<organism evidence="7 8">
    <name type="scientific">Rhodocista pekingensis</name>
    <dbReference type="NCBI Taxonomy" id="201185"/>
    <lineage>
        <taxon>Bacteria</taxon>
        <taxon>Pseudomonadati</taxon>
        <taxon>Pseudomonadota</taxon>
        <taxon>Alphaproteobacteria</taxon>
        <taxon>Rhodospirillales</taxon>
        <taxon>Azospirillaceae</taxon>
        <taxon>Rhodocista</taxon>
    </lineage>
</organism>
<reference evidence="8" key="1">
    <citation type="journal article" date="2019" name="Int. J. Syst. Evol. Microbiol.">
        <title>The Global Catalogue of Microorganisms (GCM) 10K type strain sequencing project: providing services to taxonomists for standard genome sequencing and annotation.</title>
        <authorList>
            <consortium name="The Broad Institute Genomics Platform"/>
            <consortium name="The Broad Institute Genome Sequencing Center for Infectious Disease"/>
            <person name="Wu L."/>
            <person name="Ma J."/>
        </authorList>
    </citation>
    <scope>NUCLEOTIDE SEQUENCE [LARGE SCALE GENOMIC DNA]</scope>
    <source>
        <strain evidence="8">CGMCC 1.16275</strain>
    </source>
</reference>
<gene>
    <name evidence="7" type="ORF">ACFQPS_19650</name>
</gene>
<evidence type="ECO:0000313" key="7">
    <source>
        <dbReference type="EMBL" id="MFC7335393.1"/>
    </source>
</evidence>
<keyword evidence="4" id="KW-0804">Transcription</keyword>
<evidence type="ECO:0000256" key="4">
    <source>
        <dbReference type="ARBA" id="ARBA00023163"/>
    </source>
</evidence>
<keyword evidence="2" id="KW-0805">Transcription regulation</keyword>
<dbReference type="Gene3D" id="1.10.357.10">
    <property type="entry name" value="Tetracycline Repressor, domain 2"/>
    <property type="match status" value="1"/>
</dbReference>
<dbReference type="InterPro" id="IPR023772">
    <property type="entry name" value="DNA-bd_HTH_TetR-type_CS"/>
</dbReference>
<feature type="DNA-binding region" description="H-T-H motif" evidence="5">
    <location>
        <begin position="32"/>
        <end position="51"/>
    </location>
</feature>
<protein>
    <submittedName>
        <fullName evidence="7">TetR family transcriptional regulator</fullName>
    </submittedName>
</protein>
<dbReference type="PRINTS" id="PR00455">
    <property type="entry name" value="HTHTETR"/>
</dbReference>
<dbReference type="PANTHER" id="PTHR30055:SF240">
    <property type="entry name" value="HTH-TYPE TRANSCRIPTIONAL REGULATOR ACRR"/>
    <property type="match status" value="1"/>
</dbReference>
<dbReference type="Pfam" id="PF00440">
    <property type="entry name" value="TetR_N"/>
    <property type="match status" value="1"/>
</dbReference>
<dbReference type="Proteomes" id="UP001596456">
    <property type="component" value="Unassembled WGS sequence"/>
</dbReference>
<dbReference type="SUPFAM" id="SSF46689">
    <property type="entry name" value="Homeodomain-like"/>
    <property type="match status" value="1"/>
</dbReference>
<dbReference type="InterPro" id="IPR036271">
    <property type="entry name" value="Tet_transcr_reg_TetR-rel_C_sf"/>
</dbReference>
<evidence type="ECO:0000256" key="2">
    <source>
        <dbReference type="ARBA" id="ARBA00023015"/>
    </source>
</evidence>
<dbReference type="PROSITE" id="PS50977">
    <property type="entry name" value="HTH_TETR_2"/>
    <property type="match status" value="1"/>
</dbReference>
<feature type="domain" description="HTH tetR-type" evidence="6">
    <location>
        <begin position="9"/>
        <end position="69"/>
    </location>
</feature>
<dbReference type="InterPro" id="IPR001647">
    <property type="entry name" value="HTH_TetR"/>
</dbReference>
<dbReference type="PANTHER" id="PTHR30055">
    <property type="entry name" value="HTH-TYPE TRANSCRIPTIONAL REGULATOR RUTR"/>
    <property type="match status" value="1"/>
</dbReference>
<keyword evidence="1" id="KW-0678">Repressor</keyword>
<evidence type="ECO:0000259" key="6">
    <source>
        <dbReference type="PROSITE" id="PS50977"/>
    </source>
</evidence>
<dbReference type="InterPro" id="IPR039538">
    <property type="entry name" value="BetI_C"/>
</dbReference>
<evidence type="ECO:0000256" key="5">
    <source>
        <dbReference type="PROSITE-ProRule" id="PRU00335"/>
    </source>
</evidence>
<dbReference type="EMBL" id="JBHTCM010000028">
    <property type="protein sequence ID" value="MFC7335393.1"/>
    <property type="molecule type" value="Genomic_DNA"/>
</dbReference>
<keyword evidence="3 5" id="KW-0238">DNA-binding</keyword>
<evidence type="ECO:0000313" key="8">
    <source>
        <dbReference type="Proteomes" id="UP001596456"/>
    </source>
</evidence>
<dbReference type="Pfam" id="PF13977">
    <property type="entry name" value="TetR_C_6"/>
    <property type="match status" value="1"/>
</dbReference>
<dbReference type="InterPro" id="IPR009057">
    <property type="entry name" value="Homeodomain-like_sf"/>
</dbReference>
<sequence length="219" mass="24842">MRRTKEDAERTRERILDAAETVFYDRGVARTTLEQVALAAGVTRGAIYWHFDSKAALLEAVHQRVRQPLTDLLYRLIEDDPPDAFARMEAQITDVLMRLFEDDRTRRVLTIVLLKCEHTEEMAAILEHEQVQRQQFLASLARFFARLQDRGLVAPGVPEVQAAALHAFLLGLFSDVLRFPAHFPTPDHALALVRYFLTTFAPRRRQAPPGGVALSGVEP</sequence>
<dbReference type="PROSITE" id="PS01081">
    <property type="entry name" value="HTH_TETR_1"/>
    <property type="match status" value="1"/>
</dbReference>
<accession>A0ABW2L177</accession>
<dbReference type="SUPFAM" id="SSF48498">
    <property type="entry name" value="Tetracyclin repressor-like, C-terminal domain"/>
    <property type="match status" value="1"/>
</dbReference>